<evidence type="ECO:0000256" key="4">
    <source>
        <dbReference type="ARBA" id="ARBA00023125"/>
    </source>
</evidence>
<dbReference type="InterPro" id="IPR012340">
    <property type="entry name" value="NA-bd_OB-fold"/>
</dbReference>
<evidence type="ECO:0000256" key="5">
    <source>
        <dbReference type="ARBA" id="ARBA00023159"/>
    </source>
</evidence>
<evidence type="ECO:0000256" key="7">
    <source>
        <dbReference type="RuleBase" id="RU000408"/>
    </source>
</evidence>
<dbReference type="InterPro" id="IPR019844">
    <property type="entry name" value="CSD_CS"/>
</dbReference>
<organism evidence="9 10">
    <name type="scientific">Micromonospora profundi</name>
    <dbReference type="NCBI Taxonomy" id="1420889"/>
    <lineage>
        <taxon>Bacteria</taxon>
        <taxon>Bacillati</taxon>
        <taxon>Actinomycetota</taxon>
        <taxon>Actinomycetes</taxon>
        <taxon>Micromonosporales</taxon>
        <taxon>Micromonosporaceae</taxon>
        <taxon>Micromonospora</taxon>
    </lineage>
</organism>
<dbReference type="PRINTS" id="PR00050">
    <property type="entry name" value="COLDSHOCK"/>
</dbReference>
<evidence type="ECO:0000259" key="8">
    <source>
        <dbReference type="PROSITE" id="PS51857"/>
    </source>
</evidence>
<keyword evidence="4" id="KW-0238">DNA-binding</keyword>
<keyword evidence="2" id="KW-0963">Cytoplasm</keyword>
<dbReference type="Gene3D" id="2.40.50.140">
    <property type="entry name" value="Nucleic acid-binding proteins"/>
    <property type="match status" value="1"/>
</dbReference>
<protein>
    <submittedName>
        <fullName evidence="9">Cold shock domain-containing protein</fullName>
    </submittedName>
</protein>
<dbReference type="Pfam" id="PF00313">
    <property type="entry name" value="CSD"/>
    <property type="match status" value="1"/>
</dbReference>
<keyword evidence="3" id="KW-0805">Transcription regulation</keyword>
<dbReference type="EMBL" id="CP130472">
    <property type="protein sequence ID" value="WLS48863.1"/>
    <property type="molecule type" value="Genomic_DNA"/>
</dbReference>
<keyword evidence="6" id="KW-0804">Transcription</keyword>
<accession>A0AAJ6I140</accession>
<dbReference type="InterPro" id="IPR012156">
    <property type="entry name" value="Cold_shock_CspA"/>
</dbReference>
<dbReference type="PIRSF" id="PIRSF002599">
    <property type="entry name" value="Cold_shock_A"/>
    <property type="match status" value="1"/>
</dbReference>
<comment type="subcellular location">
    <subcellularLocation>
        <location evidence="1 7">Cytoplasm</location>
    </subcellularLocation>
</comment>
<dbReference type="PANTHER" id="PTHR46565">
    <property type="entry name" value="COLD SHOCK DOMAIN PROTEIN 2"/>
    <property type="match status" value="1"/>
</dbReference>
<dbReference type="CDD" id="cd04458">
    <property type="entry name" value="CSP_CDS"/>
    <property type="match status" value="1"/>
</dbReference>
<evidence type="ECO:0000313" key="9">
    <source>
        <dbReference type="EMBL" id="WLS48863.1"/>
    </source>
</evidence>
<evidence type="ECO:0000256" key="3">
    <source>
        <dbReference type="ARBA" id="ARBA00023015"/>
    </source>
</evidence>
<dbReference type="SMART" id="SM00357">
    <property type="entry name" value="CSP"/>
    <property type="match status" value="1"/>
</dbReference>
<evidence type="ECO:0000256" key="6">
    <source>
        <dbReference type="ARBA" id="ARBA00023163"/>
    </source>
</evidence>
<evidence type="ECO:0000256" key="2">
    <source>
        <dbReference type="ARBA" id="ARBA00022490"/>
    </source>
</evidence>
<proteinExistence type="predicted"/>
<dbReference type="SUPFAM" id="SSF50249">
    <property type="entry name" value="Nucleic acid-binding proteins"/>
    <property type="match status" value="1"/>
</dbReference>
<keyword evidence="5" id="KW-0010">Activator</keyword>
<name>A0AAJ6I140_9ACTN</name>
<gene>
    <name evidence="9" type="ORF">Q3V37_24475</name>
</gene>
<feature type="domain" description="CSD" evidence="8">
    <location>
        <begin position="13"/>
        <end position="77"/>
    </location>
</feature>
<sequence length="78" mass="8426">MVSPAASKSTDQVLTGRVKWWNEVEGFGFLIPDLPGQDLFVHSSMLAPGCVGLEEGQRVSFKIVQLSKGPGAEEVRPL</sequence>
<dbReference type="PANTHER" id="PTHR46565:SF20">
    <property type="entry name" value="COLD SHOCK DOMAIN-CONTAINING PROTEIN 4"/>
    <property type="match status" value="1"/>
</dbReference>
<dbReference type="Proteomes" id="UP001235874">
    <property type="component" value="Chromosome"/>
</dbReference>
<dbReference type="GO" id="GO:0003677">
    <property type="term" value="F:DNA binding"/>
    <property type="evidence" value="ECO:0007669"/>
    <property type="project" value="UniProtKB-KW"/>
</dbReference>
<dbReference type="AlphaFoldDB" id="A0AAJ6I140"/>
<evidence type="ECO:0000313" key="10">
    <source>
        <dbReference type="Proteomes" id="UP001235874"/>
    </source>
</evidence>
<reference evidence="9 10" key="1">
    <citation type="submission" date="2023-07" db="EMBL/GenBank/DDBJ databases">
        <title>Micromonospora profundi TRM 95458 converts glycerol to a new osmotic compound.</title>
        <authorList>
            <person name="Lu D."/>
        </authorList>
    </citation>
    <scope>NUCLEOTIDE SEQUENCE [LARGE SCALE GENOMIC DNA]</scope>
    <source>
        <strain evidence="9 10">TRM95458</strain>
    </source>
</reference>
<dbReference type="PROSITE" id="PS00352">
    <property type="entry name" value="CSD_1"/>
    <property type="match status" value="1"/>
</dbReference>
<evidence type="ECO:0000256" key="1">
    <source>
        <dbReference type="ARBA" id="ARBA00004496"/>
    </source>
</evidence>
<dbReference type="InterPro" id="IPR011129">
    <property type="entry name" value="CSD"/>
</dbReference>
<keyword evidence="10" id="KW-1185">Reference proteome</keyword>
<dbReference type="InterPro" id="IPR002059">
    <property type="entry name" value="CSP_DNA-bd"/>
</dbReference>
<dbReference type="PROSITE" id="PS51857">
    <property type="entry name" value="CSD_2"/>
    <property type="match status" value="1"/>
</dbReference>
<dbReference type="GO" id="GO:0005737">
    <property type="term" value="C:cytoplasm"/>
    <property type="evidence" value="ECO:0007669"/>
    <property type="project" value="UniProtKB-SubCell"/>
</dbReference>
<dbReference type="KEGG" id="mprn:Q3V37_24475"/>